<name>A0A8J5LBC9_ZINOF</name>
<gene>
    <name evidence="1" type="ORF">ZIOFF_018995</name>
</gene>
<accession>A0A8J5LBC9</accession>
<dbReference type="EMBL" id="JACMSC010000005">
    <property type="protein sequence ID" value="KAG6521862.1"/>
    <property type="molecule type" value="Genomic_DNA"/>
</dbReference>
<evidence type="ECO:0000313" key="2">
    <source>
        <dbReference type="Proteomes" id="UP000734854"/>
    </source>
</evidence>
<dbReference type="SUPFAM" id="SSF56672">
    <property type="entry name" value="DNA/RNA polymerases"/>
    <property type="match status" value="1"/>
</dbReference>
<keyword evidence="2" id="KW-1185">Reference proteome</keyword>
<dbReference type="Proteomes" id="UP000734854">
    <property type="component" value="Unassembled WGS sequence"/>
</dbReference>
<proteinExistence type="predicted"/>
<reference evidence="1 2" key="1">
    <citation type="submission" date="2020-08" db="EMBL/GenBank/DDBJ databases">
        <title>Plant Genome Project.</title>
        <authorList>
            <person name="Zhang R.-G."/>
        </authorList>
    </citation>
    <scope>NUCLEOTIDE SEQUENCE [LARGE SCALE GENOMIC DNA]</scope>
    <source>
        <tissue evidence="1">Rhizome</tissue>
    </source>
</reference>
<dbReference type="InterPro" id="IPR043502">
    <property type="entry name" value="DNA/RNA_pol_sf"/>
</dbReference>
<dbReference type="Pfam" id="PF01107">
    <property type="entry name" value="MP"/>
    <property type="match status" value="1"/>
</dbReference>
<dbReference type="AlphaFoldDB" id="A0A8J5LBC9"/>
<dbReference type="InterPro" id="IPR028919">
    <property type="entry name" value="Viral_movement"/>
</dbReference>
<protein>
    <submittedName>
        <fullName evidence="1">Uncharacterized protein</fullName>
    </submittedName>
</protein>
<sequence length="331" mass="37679">MARLRYEAQRRLSNSRGTRTLESQLNPEAELELSQRQRASLVLAETLYSTNWSEPRHRVYQHYSETRVLVTGGQQNLPLINQESYTRLRQEGMQLIHLGLVMIRIHALHCKNAGVNALVVLRDTRWRDDRSIIGTMEVDLSGDYLASTGIHAVAASPRTITELQGMRWILQPPANSQIRNPQEVRTSILMDGSIALAFQGYQSAKKPEARRMSNFDIERIDNEGEENSLGSHIPNLSKILGPLYSKTSPHGDRRFKASDWKIIRGIKSLVQTLPDLELPPEHAYIVIETDGSMEGWGGVCKWKMAKNIRMHAGFVRYENPLPRQEGDNFEN</sequence>
<evidence type="ECO:0000313" key="1">
    <source>
        <dbReference type="EMBL" id="KAG6521862.1"/>
    </source>
</evidence>
<organism evidence="1 2">
    <name type="scientific">Zingiber officinale</name>
    <name type="common">Ginger</name>
    <name type="synonym">Amomum zingiber</name>
    <dbReference type="NCBI Taxonomy" id="94328"/>
    <lineage>
        <taxon>Eukaryota</taxon>
        <taxon>Viridiplantae</taxon>
        <taxon>Streptophyta</taxon>
        <taxon>Embryophyta</taxon>
        <taxon>Tracheophyta</taxon>
        <taxon>Spermatophyta</taxon>
        <taxon>Magnoliopsida</taxon>
        <taxon>Liliopsida</taxon>
        <taxon>Zingiberales</taxon>
        <taxon>Zingiberaceae</taxon>
        <taxon>Zingiber</taxon>
    </lineage>
</organism>
<comment type="caution">
    <text evidence="1">The sequence shown here is derived from an EMBL/GenBank/DDBJ whole genome shotgun (WGS) entry which is preliminary data.</text>
</comment>